<dbReference type="SUPFAM" id="SSF53850">
    <property type="entry name" value="Periplasmic binding protein-like II"/>
    <property type="match status" value="1"/>
</dbReference>
<evidence type="ECO:0000256" key="1">
    <source>
        <dbReference type="ARBA" id="ARBA00009437"/>
    </source>
</evidence>
<dbReference type="PROSITE" id="PS50931">
    <property type="entry name" value="HTH_LYSR"/>
    <property type="match status" value="1"/>
</dbReference>
<evidence type="ECO:0000256" key="3">
    <source>
        <dbReference type="ARBA" id="ARBA00023125"/>
    </source>
</evidence>
<dbReference type="Proteomes" id="UP001168540">
    <property type="component" value="Unassembled WGS sequence"/>
</dbReference>
<dbReference type="PANTHER" id="PTHR30579:SF7">
    <property type="entry name" value="HTH-TYPE TRANSCRIPTIONAL REGULATOR LRHA-RELATED"/>
    <property type="match status" value="1"/>
</dbReference>
<dbReference type="Pfam" id="PF03466">
    <property type="entry name" value="LysR_substrate"/>
    <property type="match status" value="1"/>
</dbReference>
<dbReference type="InterPro" id="IPR000847">
    <property type="entry name" value="LysR_HTH_N"/>
</dbReference>
<name>A0ABT7XTQ0_9NEIS</name>
<keyword evidence="4" id="KW-0804">Transcription</keyword>
<dbReference type="InterPro" id="IPR050176">
    <property type="entry name" value="LTTR"/>
</dbReference>
<dbReference type="InterPro" id="IPR005119">
    <property type="entry name" value="LysR_subst-bd"/>
</dbReference>
<dbReference type="PANTHER" id="PTHR30579">
    <property type="entry name" value="TRANSCRIPTIONAL REGULATOR"/>
    <property type="match status" value="1"/>
</dbReference>
<comment type="similarity">
    <text evidence="1">Belongs to the LysR transcriptional regulatory family.</text>
</comment>
<proteinExistence type="inferred from homology"/>
<dbReference type="PRINTS" id="PR00039">
    <property type="entry name" value="HTHLYSR"/>
</dbReference>
<feature type="domain" description="HTH lysR-type" evidence="5">
    <location>
        <begin position="13"/>
        <end position="70"/>
    </location>
</feature>
<evidence type="ECO:0000256" key="2">
    <source>
        <dbReference type="ARBA" id="ARBA00023015"/>
    </source>
</evidence>
<comment type="caution">
    <text evidence="6">The sequence shown here is derived from an EMBL/GenBank/DDBJ whole genome shotgun (WGS) entry which is preliminary data.</text>
</comment>
<dbReference type="Gene3D" id="1.10.10.10">
    <property type="entry name" value="Winged helix-like DNA-binding domain superfamily/Winged helix DNA-binding domain"/>
    <property type="match status" value="1"/>
</dbReference>
<dbReference type="Gene3D" id="3.40.190.10">
    <property type="entry name" value="Periplasmic binding protein-like II"/>
    <property type="match status" value="2"/>
</dbReference>
<protein>
    <submittedName>
        <fullName evidence="6">LysR family transcriptional regulator</fullName>
    </submittedName>
</protein>
<evidence type="ECO:0000313" key="7">
    <source>
        <dbReference type="Proteomes" id="UP001168540"/>
    </source>
</evidence>
<evidence type="ECO:0000256" key="4">
    <source>
        <dbReference type="ARBA" id="ARBA00023163"/>
    </source>
</evidence>
<reference evidence="6" key="1">
    <citation type="submission" date="2023-06" db="EMBL/GenBank/DDBJ databases">
        <authorList>
            <person name="Zhang S."/>
        </authorList>
    </citation>
    <scope>NUCLEOTIDE SEQUENCE</scope>
    <source>
        <strain evidence="6">SG2303</strain>
    </source>
</reference>
<keyword evidence="2" id="KW-0805">Transcription regulation</keyword>
<dbReference type="SUPFAM" id="SSF46785">
    <property type="entry name" value="Winged helix' DNA-binding domain"/>
    <property type="match status" value="1"/>
</dbReference>
<sequence length="307" mass="33388">MATSGIHTDNTMLDLTLLKSFVAVVDCASFTRAAERLHLTQSTVSQQIRRLEETVGRTLLDRGPRYVRPTEDGERLLGYARRLVSLADEAADLFGDAPHDEVLRLGLPEDFAAGRLTPLLARFGRDHPGLRLEVTSGLSGELQRLYDAGELDLILVKQLTGQRASVAAWPEPLVWIDSLAHPAFGIEPLPLAVFPPGGLYRNEMIHALEVLGRHWRISYCSTSLTSLCAAVGDGLGVSLIPRRALLASHRVLEPDNGLPVIEVMELSLQHRPGLSPLGQALAARLAAACPTMMTEPLEPVHDPMKGS</sequence>
<organism evidence="6 7">
    <name type="scientific">Crenobacter oryzisoli</name>
    <dbReference type="NCBI Taxonomy" id="3056844"/>
    <lineage>
        <taxon>Bacteria</taxon>
        <taxon>Pseudomonadati</taxon>
        <taxon>Pseudomonadota</taxon>
        <taxon>Betaproteobacteria</taxon>
        <taxon>Neisseriales</taxon>
        <taxon>Neisseriaceae</taxon>
        <taxon>Crenobacter</taxon>
    </lineage>
</organism>
<dbReference type="InterPro" id="IPR036388">
    <property type="entry name" value="WH-like_DNA-bd_sf"/>
</dbReference>
<keyword evidence="7" id="KW-1185">Reference proteome</keyword>
<evidence type="ECO:0000313" key="6">
    <source>
        <dbReference type="EMBL" id="MDN0077178.1"/>
    </source>
</evidence>
<dbReference type="RefSeq" id="WP_289831819.1">
    <property type="nucleotide sequence ID" value="NZ_JAUEDK010000056.1"/>
</dbReference>
<dbReference type="InterPro" id="IPR036390">
    <property type="entry name" value="WH_DNA-bd_sf"/>
</dbReference>
<evidence type="ECO:0000259" key="5">
    <source>
        <dbReference type="PROSITE" id="PS50931"/>
    </source>
</evidence>
<dbReference type="EMBL" id="JAUEDK010000056">
    <property type="protein sequence ID" value="MDN0077178.1"/>
    <property type="molecule type" value="Genomic_DNA"/>
</dbReference>
<accession>A0ABT7XTQ0</accession>
<dbReference type="Pfam" id="PF00126">
    <property type="entry name" value="HTH_1"/>
    <property type="match status" value="1"/>
</dbReference>
<keyword evidence="3" id="KW-0238">DNA-binding</keyword>
<gene>
    <name evidence="6" type="ORF">QU481_20255</name>
</gene>